<evidence type="ECO:0000313" key="11">
    <source>
        <dbReference type="Proteomes" id="UP000199421"/>
    </source>
</evidence>
<dbReference type="AlphaFoldDB" id="A0A1H7SS19"/>
<organism evidence="10 11">
    <name type="scientific">Olivibacter domesticus</name>
    <name type="common">Pseudosphingobacterium domesticum</name>
    <dbReference type="NCBI Taxonomy" id="407022"/>
    <lineage>
        <taxon>Bacteria</taxon>
        <taxon>Pseudomonadati</taxon>
        <taxon>Bacteroidota</taxon>
        <taxon>Sphingobacteriia</taxon>
        <taxon>Sphingobacteriales</taxon>
        <taxon>Sphingobacteriaceae</taxon>
        <taxon>Olivibacter</taxon>
    </lineage>
</organism>
<comment type="subcellular location">
    <subcellularLocation>
        <location evidence="1">Cell membrane</location>
        <topology evidence="1">Multi-pass membrane protein</topology>
    </subcellularLocation>
</comment>
<proteinExistence type="inferred from homology"/>
<feature type="domain" description="ABC3 transporter permease C-terminal" evidence="8">
    <location>
        <begin position="295"/>
        <end position="408"/>
    </location>
</feature>
<feature type="domain" description="MacB-like periplasmic core" evidence="9">
    <location>
        <begin position="25"/>
        <end position="254"/>
    </location>
</feature>
<evidence type="ECO:0000313" key="10">
    <source>
        <dbReference type="EMBL" id="SEL75430.1"/>
    </source>
</evidence>
<keyword evidence="11" id="KW-1185">Reference proteome</keyword>
<dbReference type="GO" id="GO:0022857">
    <property type="term" value="F:transmembrane transporter activity"/>
    <property type="evidence" value="ECO:0007669"/>
    <property type="project" value="TreeGrafter"/>
</dbReference>
<dbReference type="EMBL" id="FOAF01000003">
    <property type="protein sequence ID" value="SEL75430.1"/>
    <property type="molecule type" value="Genomic_DNA"/>
</dbReference>
<dbReference type="Proteomes" id="UP000199421">
    <property type="component" value="Unassembled WGS sequence"/>
</dbReference>
<feature type="transmembrane region" description="Helical" evidence="7">
    <location>
        <begin position="344"/>
        <end position="366"/>
    </location>
</feature>
<dbReference type="RefSeq" id="WP_093326486.1">
    <property type="nucleotide sequence ID" value="NZ_FOAF01000003.1"/>
</dbReference>
<evidence type="ECO:0000256" key="5">
    <source>
        <dbReference type="ARBA" id="ARBA00023136"/>
    </source>
</evidence>
<evidence type="ECO:0000259" key="9">
    <source>
        <dbReference type="Pfam" id="PF12704"/>
    </source>
</evidence>
<evidence type="ECO:0000256" key="2">
    <source>
        <dbReference type="ARBA" id="ARBA00022475"/>
    </source>
</evidence>
<dbReference type="PANTHER" id="PTHR30572">
    <property type="entry name" value="MEMBRANE COMPONENT OF TRANSPORTER-RELATED"/>
    <property type="match status" value="1"/>
</dbReference>
<feature type="transmembrane region" description="Helical" evidence="7">
    <location>
        <begin position="378"/>
        <end position="398"/>
    </location>
</feature>
<sequence>MSVKMPFRENVRLSLESIASNKLRTFLTALIIAIGITALVGILTSIDAIQNSLTDSFSAMGANSFNIRNRGINVRIGGGGTRPKVFQKISYREAMAFKEKFDYPAVVSISASVSSFAVVKYENEQSNPNIGITGGDDQYLQTSGYKLGSGRNFTQRELELGANVAIIGSEIKKSLFKNGKDPLNKNLVIGNARYLVIGVLEDKGSSAGMGADKTCVIPLLKARAVVQGETPSYTITVMSNNAQNIEPAIGEATALFRNIRSLAVTQENNFEITKSDAVAQILVSSLTYVALGAFAIGVITLIGASIGLMNIMLVSVTERTREIGVRKAIGATPKVIRVQFLTEAIVICLIGGVGGILLGILIGNIVAMALGTSFIVPWVWMGMGVVVCILVGMVSGFYPASKASKLDPIEALRYE</sequence>
<evidence type="ECO:0000256" key="3">
    <source>
        <dbReference type="ARBA" id="ARBA00022692"/>
    </source>
</evidence>
<reference evidence="11" key="1">
    <citation type="submission" date="2016-10" db="EMBL/GenBank/DDBJ databases">
        <authorList>
            <person name="Varghese N."/>
            <person name="Submissions S."/>
        </authorList>
    </citation>
    <scope>NUCLEOTIDE SEQUENCE [LARGE SCALE GENOMIC DNA]</scope>
    <source>
        <strain evidence="11">DSM 18733</strain>
    </source>
</reference>
<dbReference type="GO" id="GO:0005886">
    <property type="term" value="C:plasma membrane"/>
    <property type="evidence" value="ECO:0007669"/>
    <property type="project" value="UniProtKB-SubCell"/>
</dbReference>
<feature type="transmembrane region" description="Helical" evidence="7">
    <location>
        <begin position="26"/>
        <end position="46"/>
    </location>
</feature>
<evidence type="ECO:0000256" key="7">
    <source>
        <dbReference type="SAM" id="Phobius"/>
    </source>
</evidence>
<evidence type="ECO:0000256" key="4">
    <source>
        <dbReference type="ARBA" id="ARBA00022989"/>
    </source>
</evidence>
<evidence type="ECO:0000259" key="8">
    <source>
        <dbReference type="Pfam" id="PF02687"/>
    </source>
</evidence>
<dbReference type="InterPro" id="IPR025857">
    <property type="entry name" value="MacB_PCD"/>
</dbReference>
<comment type="similarity">
    <text evidence="6">Belongs to the ABC-4 integral membrane protein family.</text>
</comment>
<name>A0A1H7SS19_OLID1</name>
<dbReference type="Pfam" id="PF12704">
    <property type="entry name" value="MacB_PCD"/>
    <property type="match status" value="1"/>
</dbReference>
<dbReference type="OrthoDB" id="9770036at2"/>
<evidence type="ECO:0000256" key="6">
    <source>
        <dbReference type="ARBA" id="ARBA00038076"/>
    </source>
</evidence>
<dbReference type="InterPro" id="IPR050250">
    <property type="entry name" value="Macrolide_Exporter_MacB"/>
</dbReference>
<dbReference type="STRING" id="407022.SAMN05661044_03353"/>
<evidence type="ECO:0000256" key="1">
    <source>
        <dbReference type="ARBA" id="ARBA00004651"/>
    </source>
</evidence>
<keyword evidence="4 7" id="KW-1133">Transmembrane helix</keyword>
<accession>A0A1H7SS19</accession>
<gene>
    <name evidence="10" type="ORF">SAMN05661044_03353</name>
</gene>
<keyword evidence="3 7" id="KW-0812">Transmembrane</keyword>
<protein>
    <submittedName>
        <fullName evidence="10">Putative ABC transport system permease protein</fullName>
    </submittedName>
</protein>
<dbReference type="PANTHER" id="PTHR30572:SF4">
    <property type="entry name" value="ABC TRANSPORTER PERMEASE YTRF"/>
    <property type="match status" value="1"/>
</dbReference>
<dbReference type="InterPro" id="IPR003838">
    <property type="entry name" value="ABC3_permease_C"/>
</dbReference>
<dbReference type="Pfam" id="PF02687">
    <property type="entry name" value="FtsX"/>
    <property type="match status" value="1"/>
</dbReference>
<keyword evidence="2" id="KW-1003">Cell membrane</keyword>
<feature type="transmembrane region" description="Helical" evidence="7">
    <location>
        <begin position="288"/>
        <end position="313"/>
    </location>
</feature>
<keyword evidence="5 7" id="KW-0472">Membrane</keyword>